<name>A0A6A5TW96_9PLEO</name>
<dbReference type="GO" id="GO:0008270">
    <property type="term" value="F:zinc ion binding"/>
    <property type="evidence" value="ECO:0007669"/>
    <property type="project" value="InterPro"/>
</dbReference>
<proteinExistence type="predicted"/>
<reference evidence="3" key="1">
    <citation type="journal article" date="2020" name="Stud. Mycol.">
        <title>101 Dothideomycetes genomes: a test case for predicting lifestyles and emergence of pathogens.</title>
        <authorList>
            <person name="Haridas S."/>
            <person name="Albert R."/>
            <person name="Binder M."/>
            <person name="Bloem J."/>
            <person name="Labutti K."/>
            <person name="Salamov A."/>
            <person name="Andreopoulos B."/>
            <person name="Baker S."/>
            <person name="Barry K."/>
            <person name="Bills G."/>
            <person name="Bluhm B."/>
            <person name="Cannon C."/>
            <person name="Castanera R."/>
            <person name="Culley D."/>
            <person name="Daum C."/>
            <person name="Ezra D."/>
            <person name="Gonzalez J."/>
            <person name="Henrissat B."/>
            <person name="Kuo A."/>
            <person name="Liang C."/>
            <person name="Lipzen A."/>
            <person name="Lutzoni F."/>
            <person name="Magnuson J."/>
            <person name="Mondo S."/>
            <person name="Nolan M."/>
            <person name="Ohm R."/>
            <person name="Pangilinan J."/>
            <person name="Park H.-J."/>
            <person name="Ramirez L."/>
            <person name="Alfaro M."/>
            <person name="Sun H."/>
            <person name="Tritt A."/>
            <person name="Yoshinaga Y."/>
            <person name="Zwiers L.-H."/>
            <person name="Turgeon B."/>
            <person name="Goodwin S."/>
            <person name="Spatafora J."/>
            <person name="Crous P."/>
            <person name="Grigoriev I."/>
        </authorList>
    </citation>
    <scope>NUCLEOTIDE SEQUENCE</scope>
    <source>
        <strain evidence="3">CBS 675.92</strain>
    </source>
</reference>
<dbReference type="CDD" id="cd12148">
    <property type="entry name" value="fungal_TF_MHR"/>
    <property type="match status" value="1"/>
</dbReference>
<dbReference type="EMBL" id="ML976990">
    <property type="protein sequence ID" value="KAF1956915.1"/>
    <property type="molecule type" value="Genomic_DNA"/>
</dbReference>
<dbReference type="PANTHER" id="PTHR46910">
    <property type="entry name" value="TRANSCRIPTION FACTOR PDR1"/>
    <property type="match status" value="1"/>
</dbReference>
<gene>
    <name evidence="3" type="ORF">CC80DRAFT_504024</name>
</gene>
<sequence length="766" mass="82978">MASTGSYGDADAPMGPAGMYVNQNGTPPAQQQAQHMHPDPAEDAALRENIQQLQHGMHQVASQHQMNALSAAHHHFQTPQRPTHSPQHMAQSAQSVMGLEDHNAYGDPDSASRKRSKVSRACDECRRKKVRPRRPANGVHIAYRQIRCDATSENGPEACSSCKRTGARCQFSRQPMKRGPSKGYIKELADRLVNLESQIGSGAPPQTYDFSTVHDPAPPDTQAPPQYPRKRTHSMSENFTDSYSRANWASQEREQPPNGTATDDNRRASYGEMTLAGSLITGSNETSIKAYYNAVHPSLPLLPQDSSALNRLTHCPIKLREAFFVSLECSMRSFAPKALPATDIAPVQLIHQCFEIVDAVKHQLEDADSSRQLFNNILYCQSLIFLIIASDRPTPSTIGSTAELLGRLAGCISASGLNDMKVLATLRENDHDVFQAARRTFWIAFILDRFYAASRDKNTLLPSHSGSVSRDDYAALGEAGYHLARAADIVGQVVFITQAANIPNLDSYAPNTFAVLTATLPATLYLNGQLTRFRESLEISNLTTNEAPYLAHQYLRIFIARHSEHTASTETLFLTKNLLASLANSPTTPLHHIFASLVATSLTDLSDRVETQVEAHASIKEMSDAIATERIVNRSSDGLGWDIALRNLLHDKKASTPPNAIHEQTSPAAQPEMASLQHLAEAAVSERESDTKAPGSGGAIPSAPVVDDLKAAMAAASAAAAAQAAQATAALAEQHLQDAPAESSSANNGQNYESASNKDGFMASLT</sequence>
<feature type="region of interest" description="Disordered" evidence="2">
    <location>
        <begin position="654"/>
        <end position="700"/>
    </location>
</feature>
<dbReference type="PANTHER" id="PTHR46910:SF40">
    <property type="entry name" value="ZN(II)2CYS6 TRANSCRIPTION FACTOR (EUROFUNG)"/>
    <property type="match status" value="1"/>
</dbReference>
<dbReference type="CDD" id="cd00067">
    <property type="entry name" value="GAL4"/>
    <property type="match status" value="1"/>
</dbReference>
<evidence type="ECO:0000256" key="2">
    <source>
        <dbReference type="SAM" id="MobiDB-lite"/>
    </source>
</evidence>
<evidence type="ECO:0008006" key="5">
    <source>
        <dbReference type="Google" id="ProtNLM"/>
    </source>
</evidence>
<evidence type="ECO:0000256" key="1">
    <source>
        <dbReference type="ARBA" id="ARBA00023242"/>
    </source>
</evidence>
<dbReference type="InterPro" id="IPR050987">
    <property type="entry name" value="AtrR-like"/>
</dbReference>
<feature type="region of interest" description="Disordered" evidence="2">
    <location>
        <begin position="1"/>
        <end position="40"/>
    </location>
</feature>
<keyword evidence="4" id="KW-1185">Reference proteome</keyword>
<dbReference type="AlphaFoldDB" id="A0A6A5TW96"/>
<feature type="region of interest" description="Disordered" evidence="2">
    <location>
        <begin position="72"/>
        <end position="94"/>
    </location>
</feature>
<keyword evidence="1" id="KW-0539">Nucleus</keyword>
<dbReference type="OrthoDB" id="5426978at2759"/>
<evidence type="ECO:0000313" key="4">
    <source>
        <dbReference type="Proteomes" id="UP000800035"/>
    </source>
</evidence>
<dbReference type="GO" id="GO:0000981">
    <property type="term" value="F:DNA-binding transcription factor activity, RNA polymerase II-specific"/>
    <property type="evidence" value="ECO:0007669"/>
    <property type="project" value="InterPro"/>
</dbReference>
<feature type="region of interest" description="Disordered" evidence="2">
    <location>
        <begin position="247"/>
        <end position="268"/>
    </location>
</feature>
<dbReference type="InterPro" id="IPR036864">
    <property type="entry name" value="Zn2-C6_fun-type_DNA-bd_sf"/>
</dbReference>
<accession>A0A6A5TW96</accession>
<feature type="compositionally biased region" description="Polar residues" evidence="2">
    <location>
        <begin position="656"/>
        <end position="668"/>
    </location>
</feature>
<feature type="compositionally biased region" description="Polar residues" evidence="2">
    <location>
        <begin position="77"/>
        <end position="94"/>
    </location>
</feature>
<feature type="compositionally biased region" description="Polar residues" evidence="2">
    <location>
        <begin position="742"/>
        <end position="757"/>
    </location>
</feature>
<feature type="compositionally biased region" description="Pro residues" evidence="2">
    <location>
        <begin position="216"/>
        <end position="227"/>
    </location>
</feature>
<dbReference type="InterPro" id="IPR001138">
    <property type="entry name" value="Zn2Cys6_DnaBD"/>
</dbReference>
<protein>
    <recommendedName>
        <fullName evidence="5">Zn(2)-C6 fungal-type domain-containing protein</fullName>
    </recommendedName>
</protein>
<feature type="region of interest" description="Disordered" evidence="2">
    <location>
        <begin position="733"/>
        <end position="766"/>
    </location>
</feature>
<organism evidence="3 4">
    <name type="scientific">Byssothecium circinans</name>
    <dbReference type="NCBI Taxonomy" id="147558"/>
    <lineage>
        <taxon>Eukaryota</taxon>
        <taxon>Fungi</taxon>
        <taxon>Dikarya</taxon>
        <taxon>Ascomycota</taxon>
        <taxon>Pezizomycotina</taxon>
        <taxon>Dothideomycetes</taxon>
        <taxon>Pleosporomycetidae</taxon>
        <taxon>Pleosporales</taxon>
        <taxon>Massarineae</taxon>
        <taxon>Massarinaceae</taxon>
        <taxon>Byssothecium</taxon>
    </lineage>
</organism>
<dbReference type="Proteomes" id="UP000800035">
    <property type="component" value="Unassembled WGS sequence"/>
</dbReference>
<feature type="region of interest" description="Disordered" evidence="2">
    <location>
        <begin position="198"/>
        <end position="234"/>
    </location>
</feature>
<dbReference type="Gene3D" id="4.10.240.10">
    <property type="entry name" value="Zn(2)-C6 fungal-type DNA-binding domain"/>
    <property type="match status" value="1"/>
</dbReference>
<evidence type="ECO:0000313" key="3">
    <source>
        <dbReference type="EMBL" id="KAF1956915.1"/>
    </source>
</evidence>